<gene>
    <name evidence="1" type="ORF">BECKDK2373B_GA0170837_100414</name>
    <name evidence="2" type="ORF">BECKDK2373C_GA0170839_104922</name>
</gene>
<dbReference type="Pfam" id="PF06841">
    <property type="entry name" value="Phage_T4_gp19"/>
    <property type="match status" value="1"/>
</dbReference>
<protein>
    <submittedName>
        <fullName evidence="1">Conserved hypothetical phage tail region protein</fullName>
    </submittedName>
</protein>
<accession>A0A450RV79</accession>
<dbReference type="InterPro" id="IPR010667">
    <property type="entry name" value="Phage_T4_Gp19"/>
</dbReference>
<evidence type="ECO:0000313" key="2">
    <source>
        <dbReference type="EMBL" id="VFJ55607.1"/>
    </source>
</evidence>
<dbReference type="EMBL" id="CAADEY010000049">
    <property type="protein sequence ID" value="VFJ55607.1"/>
    <property type="molecule type" value="Genomic_DNA"/>
</dbReference>
<sequence length="156" mass="17651">MAHDKAHIKSNYPLPAYNYRVMVGNATLGFSEVSGLDLQYEPVIYKHGLSFFMGTKIIPGMPEPIRVTMKRGIVRNGNVKSLSEWMSDAYKRPFSLKKKRDVQIELCDENGQALVTWQVKSALPVRLSGPEFHADGNEIAIETMELVAYNMDIKYP</sequence>
<dbReference type="AlphaFoldDB" id="A0A450RV79"/>
<reference evidence="1" key="1">
    <citation type="submission" date="2019-02" db="EMBL/GenBank/DDBJ databases">
        <authorList>
            <person name="Gruber-Vodicka R. H."/>
            <person name="Seah K. B. B."/>
        </authorList>
    </citation>
    <scope>NUCLEOTIDE SEQUENCE</scope>
    <source>
        <strain evidence="2">BECK_DK161</strain>
        <strain evidence="1">BECK_DK47</strain>
    </source>
</reference>
<organism evidence="1">
    <name type="scientific">Candidatus Kentrum sp. DK</name>
    <dbReference type="NCBI Taxonomy" id="2126562"/>
    <lineage>
        <taxon>Bacteria</taxon>
        <taxon>Pseudomonadati</taxon>
        <taxon>Pseudomonadota</taxon>
        <taxon>Gammaproteobacteria</taxon>
        <taxon>Candidatus Kentrum</taxon>
    </lineage>
</organism>
<dbReference type="PANTHER" id="PTHR38009:SF1">
    <property type="entry name" value="CONSERVED HYPOTHETICAL PHAGE TAIL PROTEIN"/>
    <property type="match status" value="1"/>
</dbReference>
<name>A0A450RV79_9GAMM</name>
<dbReference type="EMBL" id="CAADEX010000004">
    <property type="protein sequence ID" value="VFJ43034.1"/>
    <property type="molecule type" value="Genomic_DNA"/>
</dbReference>
<evidence type="ECO:0000313" key="1">
    <source>
        <dbReference type="EMBL" id="VFJ43034.1"/>
    </source>
</evidence>
<dbReference type="PANTHER" id="PTHR38009">
    <property type="entry name" value="CONSERVED HYPOTHETICAL PHAGE TAIL PROTEIN"/>
    <property type="match status" value="1"/>
</dbReference>
<proteinExistence type="predicted"/>
<dbReference type="NCBIfam" id="TIGR02241">
    <property type="entry name" value="conserved hypothetical phage tail region protein"/>
    <property type="match status" value="1"/>
</dbReference>
<dbReference type="InterPro" id="IPR011747">
    <property type="entry name" value="CHP02241"/>
</dbReference>
<dbReference type="GO" id="GO:0005198">
    <property type="term" value="F:structural molecule activity"/>
    <property type="evidence" value="ECO:0007669"/>
    <property type="project" value="InterPro"/>
</dbReference>